<dbReference type="PANTHER" id="PTHR43547">
    <property type="entry name" value="TWO-COMPONENT HISTIDINE KINASE"/>
    <property type="match status" value="1"/>
</dbReference>
<dbReference type="InterPro" id="IPR036097">
    <property type="entry name" value="HisK_dim/P_sf"/>
</dbReference>
<dbReference type="SMART" id="SM00387">
    <property type="entry name" value="HATPase_c"/>
    <property type="match status" value="1"/>
</dbReference>
<sequence>MKSEFYQPVGNKTNGVAPNTSDEVELKKADFEKISTENQRLLAEILELQYTNKEYKSVIYHISHDLNWPLNNIISLINLMMDTQDPEEMVTLSKPVLKSINNFKASMNEILKLNGREDKPDIKGQVTIKTVLTEVLESINGQFLDSGAVLSRSFQVSHLNFPKKKLRSILFNLISNAIKYKSPERISKIHVSSYRKGDYVVLSVMDNGKGIQPQKMDQLFTKFGTLHDRSHTGESLGIGLFLIKKLVEEAGGKIEAESEWDKGSVFNVYLRQESSLPN</sequence>
<keyword evidence="6" id="KW-1185">Reference proteome</keyword>
<dbReference type="EC" id="2.7.13.3" evidence="2"/>
<keyword evidence="5" id="KW-0808">Transferase</keyword>
<comment type="catalytic activity">
    <reaction evidence="1">
        <text>ATP + protein L-histidine = ADP + protein N-phospho-L-histidine.</text>
        <dbReference type="EC" id="2.7.13.3"/>
    </reaction>
</comment>
<dbReference type="Proteomes" id="UP001236663">
    <property type="component" value="Unassembled WGS sequence"/>
</dbReference>
<accession>A0ABT8CEE1</accession>
<dbReference type="InterPro" id="IPR003594">
    <property type="entry name" value="HATPase_dom"/>
</dbReference>
<dbReference type="CDD" id="cd00075">
    <property type="entry name" value="HATPase"/>
    <property type="match status" value="1"/>
</dbReference>
<name>A0ABT8CEE1_9BACT</name>
<gene>
    <name evidence="5" type="ORF">QWZ15_19720</name>
</gene>
<dbReference type="EMBL" id="JAUFQS010000047">
    <property type="protein sequence ID" value="MDN3690061.1"/>
    <property type="molecule type" value="Genomic_DNA"/>
</dbReference>
<evidence type="ECO:0000313" key="6">
    <source>
        <dbReference type="Proteomes" id="UP001236663"/>
    </source>
</evidence>
<protein>
    <recommendedName>
        <fullName evidence="2">histidine kinase</fullName>
        <ecNumber evidence="2">2.7.13.3</ecNumber>
    </recommendedName>
</protein>
<evidence type="ECO:0000313" key="5">
    <source>
        <dbReference type="EMBL" id="MDN3690061.1"/>
    </source>
</evidence>
<dbReference type="Gene3D" id="1.10.287.130">
    <property type="match status" value="1"/>
</dbReference>
<dbReference type="InterPro" id="IPR005467">
    <property type="entry name" value="His_kinase_dom"/>
</dbReference>
<organism evidence="5 6">
    <name type="scientific">Cyclobacterium jeungdonense</name>
    <dbReference type="NCBI Taxonomy" id="708087"/>
    <lineage>
        <taxon>Bacteria</taxon>
        <taxon>Pseudomonadati</taxon>
        <taxon>Bacteroidota</taxon>
        <taxon>Cytophagia</taxon>
        <taxon>Cytophagales</taxon>
        <taxon>Cyclobacteriaceae</taxon>
        <taxon>Cyclobacterium</taxon>
    </lineage>
</organism>
<dbReference type="Gene3D" id="3.30.565.10">
    <property type="entry name" value="Histidine kinase-like ATPase, C-terminal domain"/>
    <property type="match status" value="1"/>
</dbReference>
<keyword evidence="3" id="KW-0597">Phosphoprotein</keyword>
<dbReference type="GO" id="GO:0016301">
    <property type="term" value="F:kinase activity"/>
    <property type="evidence" value="ECO:0007669"/>
    <property type="project" value="UniProtKB-KW"/>
</dbReference>
<evidence type="ECO:0000256" key="2">
    <source>
        <dbReference type="ARBA" id="ARBA00012438"/>
    </source>
</evidence>
<dbReference type="SUPFAM" id="SSF47384">
    <property type="entry name" value="Homodimeric domain of signal transducing histidine kinase"/>
    <property type="match status" value="1"/>
</dbReference>
<dbReference type="Pfam" id="PF02518">
    <property type="entry name" value="HATPase_c"/>
    <property type="match status" value="1"/>
</dbReference>
<dbReference type="PANTHER" id="PTHR43547:SF2">
    <property type="entry name" value="HYBRID SIGNAL TRANSDUCTION HISTIDINE KINASE C"/>
    <property type="match status" value="1"/>
</dbReference>
<evidence type="ECO:0000256" key="3">
    <source>
        <dbReference type="ARBA" id="ARBA00022553"/>
    </source>
</evidence>
<dbReference type="InterPro" id="IPR004358">
    <property type="entry name" value="Sig_transdc_His_kin-like_C"/>
</dbReference>
<dbReference type="PRINTS" id="PR00344">
    <property type="entry name" value="BCTRLSENSOR"/>
</dbReference>
<dbReference type="SUPFAM" id="SSF55874">
    <property type="entry name" value="ATPase domain of HSP90 chaperone/DNA topoisomerase II/histidine kinase"/>
    <property type="match status" value="1"/>
</dbReference>
<dbReference type="InterPro" id="IPR036890">
    <property type="entry name" value="HATPase_C_sf"/>
</dbReference>
<feature type="domain" description="Histidine kinase" evidence="4">
    <location>
        <begin position="61"/>
        <end position="274"/>
    </location>
</feature>
<dbReference type="RefSeq" id="WP_163383420.1">
    <property type="nucleotide sequence ID" value="NZ_JAUFQS010000047.1"/>
</dbReference>
<keyword evidence="5" id="KW-0418">Kinase</keyword>
<comment type="caution">
    <text evidence="5">The sequence shown here is derived from an EMBL/GenBank/DDBJ whole genome shotgun (WGS) entry which is preliminary data.</text>
</comment>
<dbReference type="PROSITE" id="PS50109">
    <property type="entry name" value="HIS_KIN"/>
    <property type="match status" value="1"/>
</dbReference>
<proteinExistence type="predicted"/>
<evidence type="ECO:0000259" key="4">
    <source>
        <dbReference type="PROSITE" id="PS50109"/>
    </source>
</evidence>
<evidence type="ECO:0000256" key="1">
    <source>
        <dbReference type="ARBA" id="ARBA00000085"/>
    </source>
</evidence>
<reference evidence="6" key="1">
    <citation type="journal article" date="2019" name="Int. J. Syst. Evol. Microbiol.">
        <title>The Global Catalogue of Microorganisms (GCM) 10K type strain sequencing project: providing services to taxonomists for standard genome sequencing and annotation.</title>
        <authorList>
            <consortium name="The Broad Institute Genomics Platform"/>
            <consortium name="The Broad Institute Genome Sequencing Center for Infectious Disease"/>
            <person name="Wu L."/>
            <person name="Ma J."/>
        </authorList>
    </citation>
    <scope>NUCLEOTIDE SEQUENCE [LARGE SCALE GENOMIC DNA]</scope>
    <source>
        <strain evidence="6">CECT 7706</strain>
    </source>
</reference>